<dbReference type="PANTHER" id="PTHR37694">
    <property type="entry name" value="SLR8022 PROTEIN"/>
    <property type="match status" value="1"/>
</dbReference>
<keyword evidence="1" id="KW-0238">DNA-binding</keyword>
<dbReference type="InterPro" id="IPR014710">
    <property type="entry name" value="RmlC-like_jellyroll"/>
</dbReference>
<keyword evidence="5" id="KW-1185">Reference proteome</keyword>
<feature type="domain" description="AraC-type arabinose-binding/dimerisation" evidence="3">
    <location>
        <begin position="46"/>
        <end position="91"/>
    </location>
</feature>
<dbReference type="EMBL" id="CP036525">
    <property type="protein sequence ID" value="QDT05409.1"/>
    <property type="molecule type" value="Genomic_DNA"/>
</dbReference>
<evidence type="ECO:0000256" key="1">
    <source>
        <dbReference type="ARBA" id="ARBA00023125"/>
    </source>
</evidence>
<dbReference type="InterPro" id="IPR011051">
    <property type="entry name" value="RmlC_Cupin_sf"/>
</dbReference>
<dbReference type="OrthoDB" id="8265259at2"/>
<dbReference type="SUPFAM" id="SSF51182">
    <property type="entry name" value="RmlC-like cupins"/>
    <property type="match status" value="1"/>
</dbReference>
<dbReference type="Gene3D" id="2.60.120.10">
    <property type="entry name" value="Jelly Rolls"/>
    <property type="match status" value="1"/>
</dbReference>
<accession>A0A517NE57</accession>
<evidence type="ECO:0000259" key="3">
    <source>
        <dbReference type="Pfam" id="PF02311"/>
    </source>
</evidence>
<gene>
    <name evidence="4" type="ORF">K227x_38090</name>
</gene>
<feature type="region of interest" description="Disordered" evidence="2">
    <location>
        <begin position="1"/>
        <end position="23"/>
    </location>
</feature>
<evidence type="ECO:0000313" key="5">
    <source>
        <dbReference type="Proteomes" id="UP000318538"/>
    </source>
</evidence>
<evidence type="ECO:0000313" key="4">
    <source>
        <dbReference type="EMBL" id="QDT05409.1"/>
    </source>
</evidence>
<evidence type="ECO:0000256" key="2">
    <source>
        <dbReference type="SAM" id="MobiDB-lite"/>
    </source>
</evidence>
<protein>
    <submittedName>
        <fullName evidence="4">AraC-like ligand binding domain protein</fullName>
    </submittedName>
</protein>
<dbReference type="AlphaFoldDB" id="A0A517NE57"/>
<dbReference type="RefSeq" id="WP_145171520.1">
    <property type="nucleotide sequence ID" value="NZ_CP036525.1"/>
</dbReference>
<dbReference type="Proteomes" id="UP000318538">
    <property type="component" value="Chromosome"/>
</dbReference>
<name>A0A517NE57_9BACT</name>
<dbReference type="Pfam" id="PF02311">
    <property type="entry name" value="AraC_binding"/>
    <property type="match status" value="1"/>
</dbReference>
<dbReference type="PANTHER" id="PTHR37694:SF1">
    <property type="entry name" value="SLR8022 PROTEIN"/>
    <property type="match status" value="1"/>
</dbReference>
<reference evidence="4 5" key="1">
    <citation type="submission" date="2019-02" db="EMBL/GenBank/DDBJ databases">
        <title>Deep-cultivation of Planctomycetes and their phenomic and genomic characterization uncovers novel biology.</title>
        <authorList>
            <person name="Wiegand S."/>
            <person name="Jogler M."/>
            <person name="Boedeker C."/>
            <person name="Pinto D."/>
            <person name="Vollmers J."/>
            <person name="Rivas-Marin E."/>
            <person name="Kohn T."/>
            <person name="Peeters S.H."/>
            <person name="Heuer A."/>
            <person name="Rast P."/>
            <person name="Oberbeckmann S."/>
            <person name="Bunk B."/>
            <person name="Jeske O."/>
            <person name="Meyerdierks A."/>
            <person name="Storesund J.E."/>
            <person name="Kallscheuer N."/>
            <person name="Luecker S."/>
            <person name="Lage O.M."/>
            <person name="Pohl T."/>
            <person name="Merkel B.J."/>
            <person name="Hornburger P."/>
            <person name="Mueller R.-W."/>
            <person name="Bruemmer F."/>
            <person name="Labrenz M."/>
            <person name="Spormann A.M."/>
            <person name="Op den Camp H."/>
            <person name="Overmann J."/>
            <person name="Amann R."/>
            <person name="Jetten M.S.M."/>
            <person name="Mascher T."/>
            <person name="Medema M.H."/>
            <person name="Devos D.P."/>
            <person name="Kaster A.-K."/>
            <person name="Ovreas L."/>
            <person name="Rohde M."/>
            <person name="Galperin M.Y."/>
            <person name="Jogler C."/>
        </authorList>
    </citation>
    <scope>NUCLEOTIDE SEQUENCE [LARGE SCALE GENOMIC DNA]</scope>
    <source>
        <strain evidence="4 5">K22_7</strain>
    </source>
</reference>
<organism evidence="4 5">
    <name type="scientific">Rubripirellula lacrimiformis</name>
    <dbReference type="NCBI Taxonomy" id="1930273"/>
    <lineage>
        <taxon>Bacteria</taxon>
        <taxon>Pseudomonadati</taxon>
        <taxon>Planctomycetota</taxon>
        <taxon>Planctomycetia</taxon>
        <taxon>Pirellulales</taxon>
        <taxon>Pirellulaceae</taxon>
        <taxon>Rubripirellula</taxon>
    </lineage>
</organism>
<dbReference type="GO" id="GO:0006355">
    <property type="term" value="P:regulation of DNA-templated transcription"/>
    <property type="evidence" value="ECO:0007669"/>
    <property type="project" value="InterPro"/>
</dbReference>
<proteinExistence type="predicted"/>
<sequence length="103" mass="10933">MDQLPGKLIDLNDVGSGDDPKPKLLIKTGPMNVMRLVLSAGKSIAEHKAAKEITVQCVAGAVEFTTMGETLRMTPGTMLFLPPGELHSLMATEDSVVLVTKAN</sequence>
<dbReference type="CDD" id="cd02230">
    <property type="entry name" value="cupin_HP0902-like"/>
    <property type="match status" value="1"/>
</dbReference>
<dbReference type="GO" id="GO:0003677">
    <property type="term" value="F:DNA binding"/>
    <property type="evidence" value="ECO:0007669"/>
    <property type="project" value="UniProtKB-KW"/>
</dbReference>
<dbReference type="KEGG" id="rlc:K227x_38090"/>
<dbReference type="InterPro" id="IPR003313">
    <property type="entry name" value="AraC-bd"/>
</dbReference>